<sequence length="410" mass="45376">MATTTTRIVARGRARTGRQLFDWLDQSIRSRRPDEAWRCYDQLVQLSRRERDAAPADPDGAVPRRYSGSARAHVGEAHRRILAALSMAGPDRRAPESAEQLMRGVTMFLRESGADGQMLSSRQLVALLNFFARARNADAADAAWQYATLTGLPLDITCYNAYLNALVFAGQLARALDLVREIKRAALQPTAYTHATLIRLYGRSGDQPAARRQFESACRSLPPARTGRDAITNRERDAPGLPYWEDAVDDLRTSAANVYVYNEMLDVYGMNGMVDDMRALFLRLLGQGGHGGALADIGAEAVRRATRARGIRPNAASFHVMIKWHAAYWDLDSAAEYMHLMSRCGIAPTAKTLALLVTAKAALRDVDKCAEIVRLAASRYAVETPAVVARRIEVAARKRDEMAEMVRQAE</sequence>
<feature type="repeat" description="PPR" evidence="5">
    <location>
        <begin position="155"/>
        <end position="189"/>
    </location>
</feature>
<evidence type="ECO:0000313" key="7">
    <source>
        <dbReference type="Proteomes" id="UP001140217"/>
    </source>
</evidence>
<protein>
    <recommendedName>
        <fullName evidence="8">Pentatricopeptide repeat-containing protein</fullName>
    </recommendedName>
</protein>
<keyword evidence="7" id="KW-1185">Reference proteome</keyword>
<comment type="subunit">
    <text evidence="4">Binds to mitochondrial small subunit 15S rRNA.</text>
</comment>
<dbReference type="PANTHER" id="PTHR47447:SF23">
    <property type="entry name" value="PENTACOTRIPEPTIDE-REPEAT REGION OF PRORP DOMAIN-CONTAINING PROTEIN"/>
    <property type="match status" value="1"/>
</dbReference>
<dbReference type="OrthoDB" id="185373at2759"/>
<dbReference type="PROSITE" id="PS51375">
    <property type="entry name" value="PPR"/>
    <property type="match status" value="1"/>
</dbReference>
<keyword evidence="2" id="KW-0677">Repeat</keyword>
<accession>A0A9W8H7U9</accession>
<comment type="caution">
    <text evidence="6">The sequence shown here is derived from an EMBL/GenBank/DDBJ whole genome shotgun (WGS) entry which is preliminary data.</text>
</comment>
<evidence type="ECO:0000313" key="6">
    <source>
        <dbReference type="EMBL" id="KAJ2779964.1"/>
    </source>
</evidence>
<comment type="similarity">
    <text evidence="1">Belongs to the CCM1 family.</text>
</comment>
<dbReference type="Gene3D" id="1.25.40.10">
    <property type="entry name" value="Tetratricopeptide repeat domain"/>
    <property type="match status" value="2"/>
</dbReference>
<comment type="function">
    <text evidence="3">Regulates mitochondrial small subunit maturation by controlling 15S rRNA 5'-end processing. Localizes to the 5' precursor of the 15S rRNA in a position that is subsequently occupied by mS47 in the mature yeast mtSSU. Uses structure and sequence-specific RNA recognition, binding to a single-stranded region of the precursor and specifically recognizing bases -6 to -1. The exchange of Ccm1 for mS47 is coupled to the irreversible removal of precursor rRNA that is accompanied by conformational changes of the mitoribosomal proteins uS5m and mS26. These conformational changes signal completion of 5'-end rRNA processing through protection of the mature 5'-end of the 15S rRNA and stabilization of mS47. The removal of the 5' precursor together with the dissociation of Ccm1 may be catalyzed by the 5'-3' exoribonuclease Pet127. Involved in the specific removal of group I introns in mitochondrial encoded transcripts.</text>
</comment>
<evidence type="ECO:0000256" key="1">
    <source>
        <dbReference type="ARBA" id="ARBA00006192"/>
    </source>
</evidence>
<evidence type="ECO:0000256" key="3">
    <source>
        <dbReference type="ARBA" id="ARBA00044493"/>
    </source>
</evidence>
<evidence type="ECO:0000256" key="2">
    <source>
        <dbReference type="ARBA" id="ARBA00022737"/>
    </source>
</evidence>
<dbReference type="EMBL" id="JANBUL010000155">
    <property type="protein sequence ID" value="KAJ2779964.1"/>
    <property type="molecule type" value="Genomic_DNA"/>
</dbReference>
<gene>
    <name evidence="6" type="ORF">H4R18_003710</name>
</gene>
<evidence type="ECO:0008006" key="8">
    <source>
        <dbReference type="Google" id="ProtNLM"/>
    </source>
</evidence>
<dbReference type="AlphaFoldDB" id="A0A9W8H7U9"/>
<dbReference type="Proteomes" id="UP001140217">
    <property type="component" value="Unassembled WGS sequence"/>
</dbReference>
<evidence type="ECO:0000256" key="4">
    <source>
        <dbReference type="ARBA" id="ARBA00044511"/>
    </source>
</evidence>
<organism evidence="6 7">
    <name type="scientific">Coemansia javaensis</name>
    <dbReference type="NCBI Taxonomy" id="2761396"/>
    <lineage>
        <taxon>Eukaryota</taxon>
        <taxon>Fungi</taxon>
        <taxon>Fungi incertae sedis</taxon>
        <taxon>Zoopagomycota</taxon>
        <taxon>Kickxellomycotina</taxon>
        <taxon>Kickxellomycetes</taxon>
        <taxon>Kickxellales</taxon>
        <taxon>Kickxellaceae</taxon>
        <taxon>Coemansia</taxon>
    </lineage>
</organism>
<dbReference type="Pfam" id="PF01535">
    <property type="entry name" value="PPR"/>
    <property type="match status" value="1"/>
</dbReference>
<dbReference type="Pfam" id="PF13041">
    <property type="entry name" value="PPR_2"/>
    <property type="match status" value="1"/>
</dbReference>
<dbReference type="PANTHER" id="PTHR47447">
    <property type="entry name" value="OS03G0856100 PROTEIN"/>
    <property type="match status" value="1"/>
</dbReference>
<reference evidence="6" key="1">
    <citation type="submission" date="2022-07" db="EMBL/GenBank/DDBJ databases">
        <title>Phylogenomic reconstructions and comparative analyses of Kickxellomycotina fungi.</title>
        <authorList>
            <person name="Reynolds N.K."/>
            <person name="Stajich J.E."/>
            <person name="Barry K."/>
            <person name="Grigoriev I.V."/>
            <person name="Crous P."/>
            <person name="Smith M.E."/>
        </authorList>
    </citation>
    <scope>NUCLEOTIDE SEQUENCE</scope>
    <source>
        <strain evidence="6">NBRC 105414</strain>
    </source>
</reference>
<dbReference type="InterPro" id="IPR011990">
    <property type="entry name" value="TPR-like_helical_dom_sf"/>
</dbReference>
<evidence type="ECO:0000256" key="5">
    <source>
        <dbReference type="PROSITE-ProRule" id="PRU00708"/>
    </source>
</evidence>
<name>A0A9W8H7U9_9FUNG</name>
<dbReference type="InterPro" id="IPR002885">
    <property type="entry name" value="PPR_rpt"/>
</dbReference>
<proteinExistence type="inferred from homology"/>
<dbReference type="NCBIfam" id="TIGR00756">
    <property type="entry name" value="PPR"/>
    <property type="match status" value="1"/>
</dbReference>